<dbReference type="PROSITE" id="PS00678">
    <property type="entry name" value="WD_REPEATS_1"/>
    <property type="match status" value="1"/>
</dbReference>
<dbReference type="InterPro" id="IPR011047">
    <property type="entry name" value="Quinoprotein_ADH-like_sf"/>
</dbReference>
<dbReference type="GO" id="GO:0034388">
    <property type="term" value="C:Pwp2p-containing subcomplex of 90S preribosome"/>
    <property type="evidence" value="ECO:0007669"/>
    <property type="project" value="TreeGrafter"/>
</dbReference>
<evidence type="ECO:0000313" key="9">
    <source>
        <dbReference type="Proteomes" id="UP001360560"/>
    </source>
</evidence>
<dbReference type="Gene3D" id="2.130.10.10">
    <property type="entry name" value="YVTN repeat-like/Quinoprotein amine dehydrogenase"/>
    <property type="match status" value="2"/>
</dbReference>
<evidence type="ECO:0000256" key="1">
    <source>
        <dbReference type="ARBA" id="ARBA00022574"/>
    </source>
</evidence>
<dbReference type="Proteomes" id="UP001360560">
    <property type="component" value="Unassembled WGS sequence"/>
</dbReference>
<dbReference type="InterPro" id="IPR059157">
    <property type="entry name" value="WDR36-Utp21_N"/>
</dbReference>
<feature type="domain" description="WDR36/Utp21 N-terminal" evidence="7">
    <location>
        <begin position="48"/>
        <end position="343"/>
    </location>
</feature>
<dbReference type="GO" id="GO:0006364">
    <property type="term" value="P:rRNA processing"/>
    <property type="evidence" value="ECO:0007669"/>
    <property type="project" value="InterPro"/>
</dbReference>
<dbReference type="PROSITE" id="PS50294">
    <property type="entry name" value="WD_REPEATS_REGION"/>
    <property type="match status" value="1"/>
</dbReference>
<feature type="region of interest" description="Disordered" evidence="5">
    <location>
        <begin position="405"/>
        <end position="434"/>
    </location>
</feature>
<dbReference type="SUPFAM" id="SSF50998">
    <property type="entry name" value="Quinoprotein alcohol dehydrogenase-like"/>
    <property type="match status" value="1"/>
</dbReference>
<evidence type="ECO:0000313" key="8">
    <source>
        <dbReference type="EMBL" id="GMM33619.1"/>
    </source>
</evidence>
<protein>
    <submittedName>
        <fullName evidence="8">rRNA-processing protein</fullName>
    </submittedName>
</protein>
<dbReference type="PANTHER" id="PTHR22840:SF12">
    <property type="entry name" value="WD REPEAT-CONTAINING PROTEIN 36"/>
    <property type="match status" value="1"/>
</dbReference>
<feature type="repeat" description="WD" evidence="3">
    <location>
        <begin position="606"/>
        <end position="647"/>
    </location>
</feature>
<proteinExistence type="predicted"/>
<dbReference type="InterPro" id="IPR001680">
    <property type="entry name" value="WD40_rpt"/>
</dbReference>
<dbReference type="Pfam" id="PF25168">
    <property type="entry name" value="Beta-prop_WDR36-Utp21_2nd"/>
    <property type="match status" value="1"/>
</dbReference>
<reference evidence="8 9" key="1">
    <citation type="journal article" date="2023" name="Elife">
        <title>Identification of key yeast species and microbe-microbe interactions impacting larval growth of Drosophila in the wild.</title>
        <authorList>
            <person name="Mure A."/>
            <person name="Sugiura Y."/>
            <person name="Maeda R."/>
            <person name="Honda K."/>
            <person name="Sakurai N."/>
            <person name="Takahashi Y."/>
            <person name="Watada M."/>
            <person name="Katoh T."/>
            <person name="Gotoh A."/>
            <person name="Gotoh Y."/>
            <person name="Taniguchi I."/>
            <person name="Nakamura K."/>
            <person name="Hayashi T."/>
            <person name="Katayama T."/>
            <person name="Uemura T."/>
            <person name="Hattori Y."/>
        </authorList>
    </citation>
    <scope>NUCLEOTIDE SEQUENCE [LARGE SCALE GENOMIC DNA]</scope>
    <source>
        <strain evidence="8 9">SC-9</strain>
    </source>
</reference>
<dbReference type="RefSeq" id="XP_064850619.1">
    <property type="nucleotide sequence ID" value="XM_064994547.1"/>
</dbReference>
<dbReference type="PANTHER" id="PTHR22840">
    <property type="entry name" value="WD REPEAT-CONTAINING PROTEIN 36"/>
    <property type="match status" value="1"/>
</dbReference>
<organism evidence="8 9">
    <name type="scientific">Saccharomycopsis crataegensis</name>
    <dbReference type="NCBI Taxonomy" id="43959"/>
    <lineage>
        <taxon>Eukaryota</taxon>
        <taxon>Fungi</taxon>
        <taxon>Dikarya</taxon>
        <taxon>Ascomycota</taxon>
        <taxon>Saccharomycotina</taxon>
        <taxon>Saccharomycetes</taxon>
        <taxon>Saccharomycopsidaceae</taxon>
        <taxon>Saccharomycopsis</taxon>
    </lineage>
</organism>
<evidence type="ECO:0000256" key="3">
    <source>
        <dbReference type="PROSITE-ProRule" id="PRU00221"/>
    </source>
</evidence>
<evidence type="ECO:0000256" key="5">
    <source>
        <dbReference type="SAM" id="MobiDB-lite"/>
    </source>
</evidence>
<evidence type="ECO:0000259" key="6">
    <source>
        <dbReference type="Pfam" id="PF04192"/>
    </source>
</evidence>
<feature type="coiled-coil region" evidence="4">
    <location>
        <begin position="804"/>
        <end position="834"/>
    </location>
</feature>
<keyword evidence="9" id="KW-1185">Reference proteome</keyword>
<dbReference type="InterPro" id="IPR015943">
    <property type="entry name" value="WD40/YVTN_repeat-like_dom_sf"/>
</dbReference>
<sequence length="975" mass="105996">MVSIVKKRKTSPGSSNYGSKVFSPFRALGNITTSTPFTVGTLGGTYYIATSVGRCFQIYDAATLHLLFVSSQTSSDITCLEAKFQYVYAAYGNTIGIYKRGKLLESVKCLPPSGIKNNKVVKICVFGDYLIGVCDNNYAYIFKKPAEENSEDVKKQSLPTKFYAHIKVNDSYGQITNVLHPATYLNKIVITTPSHIMIFNIRSLKLIHRSRHDFSQAAFGAISTATLAPVLDCLALGTSLGKVVLLNLRTDKIIKVLDIASTNTIAGSGSAVSSISFRTDGMAHTAIGLRSGDAVFWDLNNNTRLHRLPNVHRHGLSKLEFLNGQAVFISSGNDNQLREWVFDPPMNSGNDKRIVVPPPRHLRSRGGHSGPPRVIDFLDEEDHFMLSAAEDRTFWSFSLRKDSQAQEISQRPPKSGATKGMSSSSASGASAGKDKIPEMTSLAISQAPYLGWEDIITGHQDEPFARTWNSQHKRLGRHLLPTIDSTGVSAVCVSACGNFALVGSNGGGIGIYNLQSGVARKQIRFHDGKVAGLAMDNMNKKMVSVGHDGMMGFYDFNGSKLLGKLDLESPATILKYHQGSDLAAVVLDDLSIIVVDVVTRKIVRQLMGHSNRITGIDFSPDGRWIVSSSLDGTVRTWDLPTGGCIDGFFVDNIVTGLKFSPTGNFLATVHVTGNGISLWTNKAQFKSVATKQITEAEFGRIGKMPNAAGEGGAGLLDGALEDDGEIIHGSDTIKNFASVEQIGDDLITLSLGSRNKYSTIVHLDTIKKRNKPLEAPKKPELAPFFLQTFGDAKKDEGTEVTINADKLGNVNKDLEEQEEDNNNNNADLEDAAVLTRIANGGAVEFENKFTKLVKATGEGNDEANEEFLKYLVSLSPSSVDLEIRSLDMLGGDELTRFVKVVTVGVSSNKNWDLLEAIMNVLLRTHGDIIQERLTNGDEELEAALQEWGNVNKESTNRIDELVKNCAGVISFLAGI</sequence>
<dbReference type="Pfam" id="PF04192">
    <property type="entry name" value="Utp21"/>
    <property type="match status" value="1"/>
</dbReference>
<evidence type="ECO:0000256" key="4">
    <source>
        <dbReference type="SAM" id="Coils"/>
    </source>
</evidence>
<feature type="compositionally biased region" description="Low complexity" evidence="5">
    <location>
        <begin position="414"/>
        <end position="431"/>
    </location>
</feature>
<evidence type="ECO:0000256" key="2">
    <source>
        <dbReference type="ARBA" id="ARBA00022737"/>
    </source>
</evidence>
<dbReference type="InterPro" id="IPR007319">
    <property type="entry name" value="WDR36/Utp21_C"/>
</dbReference>
<keyword evidence="4" id="KW-0175">Coiled coil</keyword>
<keyword evidence="1 3" id="KW-0853">WD repeat</keyword>
<dbReference type="SMART" id="SM00320">
    <property type="entry name" value="WD40"/>
    <property type="match status" value="7"/>
</dbReference>
<feature type="region of interest" description="Disordered" evidence="5">
    <location>
        <begin position="350"/>
        <end position="373"/>
    </location>
</feature>
<accession>A0AAV5QG29</accession>
<dbReference type="PROSITE" id="PS50082">
    <property type="entry name" value="WD_REPEATS_2"/>
    <property type="match status" value="1"/>
</dbReference>
<dbReference type="AlphaFoldDB" id="A0AAV5QG29"/>
<gene>
    <name evidence="8" type="ORF">DASC09_009440</name>
</gene>
<evidence type="ECO:0000259" key="7">
    <source>
        <dbReference type="Pfam" id="PF25171"/>
    </source>
</evidence>
<dbReference type="GeneID" id="90071598"/>
<feature type="domain" description="WDR36/Utp21 C-terminal" evidence="6">
    <location>
        <begin position="740"/>
        <end position="972"/>
    </location>
</feature>
<keyword evidence="2" id="KW-0677">Repeat</keyword>
<dbReference type="Pfam" id="PF25171">
    <property type="entry name" value="Beta-prop_WDR36-Utp21_1st"/>
    <property type="match status" value="1"/>
</dbReference>
<dbReference type="GO" id="GO:0032040">
    <property type="term" value="C:small-subunit processome"/>
    <property type="evidence" value="ECO:0007669"/>
    <property type="project" value="InterPro"/>
</dbReference>
<dbReference type="EMBL" id="BTFZ01000002">
    <property type="protein sequence ID" value="GMM33619.1"/>
    <property type="molecule type" value="Genomic_DNA"/>
</dbReference>
<comment type="caution">
    <text evidence="8">The sequence shown here is derived from an EMBL/GenBank/DDBJ whole genome shotgun (WGS) entry which is preliminary data.</text>
</comment>
<dbReference type="InterPro" id="IPR019775">
    <property type="entry name" value="WD40_repeat_CS"/>
</dbReference>
<name>A0AAV5QG29_9ASCO</name>